<dbReference type="KEGG" id="lpl:lp_0650"/>
<protein>
    <submittedName>
        <fullName evidence="1">Prophage P1 protein 27</fullName>
    </submittedName>
</protein>
<dbReference type="STRING" id="220668.lp_0650"/>
<reference key="2">
    <citation type="submission" date="2011-06" db="EMBL/GenBank/DDBJ databases">
        <title>Complete resequencing and reannotation of the Lactobacillus plantarum WCFS1 genome.</title>
        <authorList>
            <person name="Siezen R.J."/>
            <person name="Francke C."/>
            <person name="Renckens B."/>
            <person name="Boekhorst J."/>
            <person name="Wels M."/>
            <person name="Kleerebezem M."/>
            <person name="van Hijum S.A.F.T."/>
        </authorList>
    </citation>
    <scope>NUCLEOTIDE SEQUENCE</scope>
    <source>
        <strain>WCFS1</strain>
    </source>
</reference>
<organism evidence="1 2">
    <name type="scientific">Lactiplantibacillus plantarum (strain ATCC BAA-793 / NCIMB 8826 / WCFS1)</name>
    <name type="common">Lactobacillus plantarum</name>
    <dbReference type="NCBI Taxonomy" id="220668"/>
    <lineage>
        <taxon>Bacteria</taxon>
        <taxon>Bacillati</taxon>
        <taxon>Bacillota</taxon>
        <taxon>Bacilli</taxon>
        <taxon>Lactobacillales</taxon>
        <taxon>Lactobacillaceae</taxon>
        <taxon>Lactiplantibacillus</taxon>
    </lineage>
</organism>
<proteinExistence type="predicted"/>
<reference evidence="1 2" key="3">
    <citation type="journal article" date="2012" name="J. Bacteriol.">
        <title>Complete resequencing and reannotation of the Lactobacillus plantarum WCFS1 genome.</title>
        <authorList>
            <person name="Siezen R.J."/>
            <person name="Francke C."/>
            <person name="Renckens B."/>
            <person name="Boekhorst J."/>
            <person name="Wels M."/>
            <person name="Kleerebezem M."/>
            <person name="van Hijum S.A.F.T."/>
        </authorList>
    </citation>
    <scope>NUCLEOTIDE SEQUENCE [LARGE SCALE GENOMIC DNA]</scope>
    <source>
        <strain evidence="2">ATCC BAA-793 / NCIMB 8826 / WCFS1</strain>
    </source>
</reference>
<dbReference type="PATRIC" id="fig|220668.9.peg.544"/>
<sequence length="123" mass="13920">MMKIVGKLYCIDGNVHSPRDQTLYVVGTNEVDKEQVREACIAYIDDYFGKEYFEKERGTSLKDLVESADLSISYERHIPINEASFDYDIWGSGMYTVGNASGRGARKVWVLSFNDDPFGTEGE</sequence>
<gene>
    <name evidence="1" type="ordered locus">lp_0650</name>
</gene>
<evidence type="ECO:0000313" key="2">
    <source>
        <dbReference type="Proteomes" id="UP000000432"/>
    </source>
</evidence>
<dbReference type="AlphaFoldDB" id="F9ULN9"/>
<keyword evidence="2" id="KW-1185">Reference proteome</keyword>
<dbReference type="EnsemblBacteria" id="CCC78128">
    <property type="protein sequence ID" value="CCC78128"/>
    <property type="gene ID" value="lp_0650"/>
</dbReference>
<dbReference type="HOGENOM" id="CLU_2012353_0_0_9"/>
<name>F9ULN9_LACPL</name>
<dbReference type="EMBL" id="AL935263">
    <property type="protein sequence ID" value="CCC78128.1"/>
    <property type="molecule type" value="Genomic_DNA"/>
</dbReference>
<reference evidence="1 2" key="1">
    <citation type="journal article" date="2003" name="Proc. Natl. Acad. Sci. U.S.A.">
        <title>Complete genome sequence of Lactobacillus plantarum WCFS1.</title>
        <authorList>
            <person name="Kleerebezem M."/>
            <person name="Boekhorst J."/>
            <person name="van Kranenburg R."/>
            <person name="Molenaar D."/>
            <person name="Kuipers O.P."/>
            <person name="Leer R."/>
            <person name="Tarchini R."/>
            <person name="Peters S.A."/>
            <person name="Sandbrink H.M."/>
            <person name="Fiers M.W."/>
            <person name="Stiekema W."/>
            <person name="Lankhorst R.M."/>
            <person name="Bron P.A."/>
            <person name="Hoffer S.M."/>
            <person name="Groot M.N."/>
            <person name="Kerkhoven R."/>
            <person name="de Vries M."/>
            <person name="Ursing B."/>
            <person name="de Vos W.M."/>
            <person name="Siezen R.J."/>
        </authorList>
    </citation>
    <scope>NUCLEOTIDE SEQUENCE [LARGE SCALE GENOMIC DNA]</scope>
    <source>
        <strain evidence="2">ATCC BAA-793 / NCIMB 8826 / WCFS1</strain>
    </source>
</reference>
<dbReference type="RefSeq" id="WP_011101101.1">
    <property type="nucleotide sequence ID" value="NC_004567.2"/>
</dbReference>
<dbReference type="Proteomes" id="UP000000432">
    <property type="component" value="Chromosome"/>
</dbReference>
<evidence type="ECO:0000313" key="1">
    <source>
        <dbReference type="EMBL" id="CCC78128.1"/>
    </source>
</evidence>
<accession>F9ULN9</accession>